<dbReference type="InterPro" id="IPR045161">
    <property type="entry name" value="Utp18"/>
</dbReference>
<dbReference type="GO" id="GO:0034388">
    <property type="term" value="C:Pwp2p-containing subcomplex of 90S preribosome"/>
    <property type="evidence" value="ECO:0007669"/>
    <property type="project" value="TreeGrafter"/>
</dbReference>
<evidence type="ECO:0000256" key="4">
    <source>
        <dbReference type="ARBA" id="ARBA00022737"/>
    </source>
</evidence>
<evidence type="ECO:0000256" key="6">
    <source>
        <dbReference type="ARBA" id="ARBA00025767"/>
    </source>
</evidence>
<keyword evidence="5" id="KW-0539">Nucleus</keyword>
<keyword evidence="2" id="KW-0698">rRNA processing</keyword>
<evidence type="ECO:0000256" key="2">
    <source>
        <dbReference type="ARBA" id="ARBA00022552"/>
    </source>
</evidence>
<accession>A0A0C3QGX5</accession>
<feature type="non-terminal residue" evidence="8">
    <location>
        <position position="1"/>
    </location>
</feature>
<evidence type="ECO:0000313" key="9">
    <source>
        <dbReference type="Proteomes" id="UP000054248"/>
    </source>
</evidence>
<dbReference type="Pfam" id="PF00400">
    <property type="entry name" value="WD40"/>
    <property type="match status" value="1"/>
</dbReference>
<dbReference type="AlphaFoldDB" id="A0A0C3QGX5"/>
<dbReference type="OrthoDB" id="1935146at2759"/>
<dbReference type="HOGENOM" id="CLU_1051969_0_0_1"/>
<dbReference type="PANTHER" id="PTHR18359:SF0">
    <property type="entry name" value="U3 SMALL NUCLEOLAR RNA-ASSOCIATED PROTEIN 18 HOMOLOG"/>
    <property type="match status" value="1"/>
</dbReference>
<dbReference type="STRING" id="1051891.A0A0C3QGX5"/>
<dbReference type="Proteomes" id="UP000054248">
    <property type="component" value="Unassembled WGS sequence"/>
</dbReference>
<evidence type="ECO:0000256" key="1">
    <source>
        <dbReference type="ARBA" id="ARBA00004604"/>
    </source>
</evidence>
<proteinExistence type="inferred from homology"/>
<dbReference type="Gene3D" id="2.130.10.10">
    <property type="entry name" value="YVTN repeat-like/Quinoprotein amine dehydrogenase"/>
    <property type="match status" value="1"/>
</dbReference>
<feature type="region of interest" description="Disordered" evidence="7">
    <location>
        <begin position="197"/>
        <end position="218"/>
    </location>
</feature>
<keyword evidence="9" id="KW-1185">Reference proteome</keyword>
<dbReference type="PANTHER" id="PTHR18359">
    <property type="entry name" value="WD-REPEAT PROTEIN-RELATED"/>
    <property type="match status" value="1"/>
</dbReference>
<dbReference type="GO" id="GO:0032040">
    <property type="term" value="C:small-subunit processome"/>
    <property type="evidence" value="ECO:0007669"/>
    <property type="project" value="TreeGrafter"/>
</dbReference>
<gene>
    <name evidence="8" type="ORF">M407DRAFT_43493</name>
</gene>
<dbReference type="InterPro" id="IPR036322">
    <property type="entry name" value="WD40_repeat_dom_sf"/>
</dbReference>
<dbReference type="InterPro" id="IPR015943">
    <property type="entry name" value="WD40/YVTN_repeat-like_dom_sf"/>
</dbReference>
<evidence type="ECO:0000313" key="8">
    <source>
        <dbReference type="EMBL" id="KIO24864.1"/>
    </source>
</evidence>
<keyword evidence="4" id="KW-0677">Repeat</keyword>
<keyword evidence="3" id="KW-0853">WD repeat</keyword>
<comment type="similarity">
    <text evidence="6">Belongs to the WD repeat UTP18 family.</text>
</comment>
<feature type="non-terminal residue" evidence="8">
    <location>
        <position position="265"/>
    </location>
</feature>
<name>A0A0C3QGX5_9AGAM</name>
<comment type="subcellular location">
    <subcellularLocation>
        <location evidence="1">Nucleus</location>
        <location evidence="1">Nucleolus</location>
    </subcellularLocation>
</comment>
<protein>
    <submittedName>
        <fullName evidence="8">Uncharacterized protein</fullName>
    </submittedName>
</protein>
<dbReference type="SUPFAM" id="SSF50978">
    <property type="entry name" value="WD40 repeat-like"/>
    <property type="match status" value="1"/>
</dbReference>
<organism evidence="8 9">
    <name type="scientific">Tulasnella calospora MUT 4182</name>
    <dbReference type="NCBI Taxonomy" id="1051891"/>
    <lineage>
        <taxon>Eukaryota</taxon>
        <taxon>Fungi</taxon>
        <taxon>Dikarya</taxon>
        <taxon>Basidiomycota</taxon>
        <taxon>Agaricomycotina</taxon>
        <taxon>Agaricomycetes</taxon>
        <taxon>Cantharellales</taxon>
        <taxon>Tulasnellaceae</taxon>
        <taxon>Tulasnella</taxon>
    </lineage>
</organism>
<feature type="region of interest" description="Disordered" evidence="7">
    <location>
        <begin position="40"/>
        <end position="76"/>
    </location>
</feature>
<reference evidence="8 9" key="1">
    <citation type="submission" date="2014-04" db="EMBL/GenBank/DDBJ databases">
        <authorList>
            <consortium name="DOE Joint Genome Institute"/>
            <person name="Kuo A."/>
            <person name="Girlanda M."/>
            <person name="Perotto S."/>
            <person name="Kohler A."/>
            <person name="Nagy L.G."/>
            <person name="Floudas D."/>
            <person name="Copeland A."/>
            <person name="Barry K.W."/>
            <person name="Cichocki N."/>
            <person name="Veneault-Fourrey C."/>
            <person name="LaButti K."/>
            <person name="Lindquist E.A."/>
            <person name="Lipzen A."/>
            <person name="Lundell T."/>
            <person name="Morin E."/>
            <person name="Murat C."/>
            <person name="Sun H."/>
            <person name="Tunlid A."/>
            <person name="Henrissat B."/>
            <person name="Grigoriev I.V."/>
            <person name="Hibbett D.S."/>
            <person name="Martin F."/>
            <person name="Nordberg H.P."/>
            <person name="Cantor M.N."/>
            <person name="Hua S.X."/>
        </authorList>
    </citation>
    <scope>NUCLEOTIDE SEQUENCE [LARGE SCALE GENOMIC DNA]</scope>
    <source>
        <strain evidence="8 9">MUT 4182</strain>
    </source>
</reference>
<dbReference type="EMBL" id="KN823052">
    <property type="protein sequence ID" value="KIO24864.1"/>
    <property type="molecule type" value="Genomic_DNA"/>
</dbReference>
<reference evidence="9" key="2">
    <citation type="submission" date="2015-01" db="EMBL/GenBank/DDBJ databases">
        <title>Evolutionary Origins and Diversification of the Mycorrhizal Mutualists.</title>
        <authorList>
            <consortium name="DOE Joint Genome Institute"/>
            <consortium name="Mycorrhizal Genomics Consortium"/>
            <person name="Kohler A."/>
            <person name="Kuo A."/>
            <person name="Nagy L.G."/>
            <person name="Floudas D."/>
            <person name="Copeland A."/>
            <person name="Barry K.W."/>
            <person name="Cichocki N."/>
            <person name="Veneault-Fourrey C."/>
            <person name="LaButti K."/>
            <person name="Lindquist E.A."/>
            <person name="Lipzen A."/>
            <person name="Lundell T."/>
            <person name="Morin E."/>
            <person name="Murat C."/>
            <person name="Riley R."/>
            <person name="Ohm R."/>
            <person name="Sun H."/>
            <person name="Tunlid A."/>
            <person name="Henrissat B."/>
            <person name="Grigoriev I.V."/>
            <person name="Hibbett D.S."/>
            <person name="Martin F."/>
        </authorList>
    </citation>
    <scope>NUCLEOTIDE SEQUENCE [LARGE SCALE GENOMIC DNA]</scope>
    <source>
        <strain evidence="9">MUT 4182</strain>
    </source>
</reference>
<sequence length="265" mass="28843">TVSLKDDKRLRKLRDLPEDDQIGGLQYEVKLREQFEKINPAPAWASAARDKLRNPNPKQKRRRSSLSSQSSSDEENYVEELLHATGSIIDTDQRPSLLPPTKLDILGLRDANQSGRSESEVSSVRFHPSPTVPVLLTAGTDRRLRLFNIDGLTNPILQTIHTPNLPITNAQFHPSGQSILLSGARPYFVTYDLQSGATTESPRGLWSSSSVTEDGKAQGDRSMEIAKFSDDGKLLAVGGRGGYVHLLQCGSGGGGASAQVITSLK</sequence>
<evidence type="ECO:0000256" key="5">
    <source>
        <dbReference type="ARBA" id="ARBA00023242"/>
    </source>
</evidence>
<dbReference type="InterPro" id="IPR001680">
    <property type="entry name" value="WD40_rpt"/>
</dbReference>
<evidence type="ECO:0000256" key="7">
    <source>
        <dbReference type="SAM" id="MobiDB-lite"/>
    </source>
</evidence>
<evidence type="ECO:0000256" key="3">
    <source>
        <dbReference type="ARBA" id="ARBA00022574"/>
    </source>
</evidence>
<feature type="compositionally biased region" description="Polar residues" evidence="7">
    <location>
        <begin position="197"/>
        <end position="212"/>
    </location>
</feature>
<dbReference type="GO" id="GO:0006364">
    <property type="term" value="P:rRNA processing"/>
    <property type="evidence" value="ECO:0007669"/>
    <property type="project" value="UniProtKB-KW"/>
</dbReference>